<evidence type="ECO:0000313" key="7">
    <source>
        <dbReference type="Proteomes" id="UP001465331"/>
    </source>
</evidence>
<dbReference type="GO" id="GO:0016740">
    <property type="term" value="F:transferase activity"/>
    <property type="evidence" value="ECO:0007669"/>
    <property type="project" value="UniProtKB-KW"/>
</dbReference>
<dbReference type="InterPro" id="IPR005177">
    <property type="entry name" value="Kinase-pyrophosphorylase"/>
</dbReference>
<dbReference type="EC" id="2.7.11.33" evidence="5"/>
<sequence>MAIARPVFFVSDGTGITAETWGNTLLTQFDGLVFDKTTLPFVNTAERARNTVDYINFVGEQTAQRPLVFSTTVSDEVREILRQVKGLFMDLFDRFIHEMEQELKVGSTHAQGRAHGVADRRRYDARIEAVHYAMEHDDGASTRDLSRADLILIAPSRCGKTPTSMYLALQYGLFSTNFPLTEDDLEHQRLPAALKGLEARCFGLTSDPERLAQVRSERRPGSRYASLSQCAYELRQAEQLYRKHNIPYVNSASMSIEEIATVVLQEKHLRKHGYPGEPPR</sequence>
<keyword evidence="6" id="KW-0670">Pyruvate</keyword>
<comment type="caution">
    <text evidence="6">The sequence shown here is derived from an EMBL/GenBank/DDBJ whole genome shotgun (WGS) entry which is preliminary data.</text>
</comment>
<reference evidence="6 7" key="1">
    <citation type="submission" date="2024-06" db="EMBL/GenBank/DDBJ databases">
        <authorList>
            <person name="Li Z."/>
            <person name="Jiang Y."/>
        </authorList>
    </citation>
    <scope>NUCLEOTIDE SEQUENCE [LARGE SCALE GENOMIC DNA]</scope>
    <source>
        <strain evidence="6 7">HSW-8</strain>
    </source>
</reference>
<evidence type="ECO:0000256" key="1">
    <source>
        <dbReference type="ARBA" id="ARBA00022527"/>
    </source>
</evidence>
<dbReference type="PANTHER" id="PTHR31756:SF3">
    <property type="entry name" value="PYRUVATE, PHOSPHATE DIKINASE REGULATORY PROTEIN 1, CHLOROPLASTIC"/>
    <property type="match status" value="1"/>
</dbReference>
<dbReference type="HAMAP" id="MF_01062">
    <property type="entry name" value="PSRP"/>
    <property type="match status" value="1"/>
</dbReference>
<proteinExistence type="inferred from homology"/>
<dbReference type="EMBL" id="JBEPIJ010000005">
    <property type="protein sequence ID" value="MES0873531.1"/>
    <property type="molecule type" value="Genomic_DNA"/>
</dbReference>
<dbReference type="InterPro" id="IPR026530">
    <property type="entry name" value="PSRP"/>
</dbReference>
<comment type="catalytic activity">
    <reaction evidence="5">
        <text>[pyruvate, water dikinase] + ADP = [pyruvate, water dikinase]-phosphate + AMP + H(+)</text>
        <dbReference type="Rhea" id="RHEA:46020"/>
        <dbReference type="Rhea" id="RHEA-COMP:11425"/>
        <dbReference type="Rhea" id="RHEA-COMP:11426"/>
        <dbReference type="ChEBI" id="CHEBI:15378"/>
        <dbReference type="ChEBI" id="CHEBI:43176"/>
        <dbReference type="ChEBI" id="CHEBI:68546"/>
        <dbReference type="ChEBI" id="CHEBI:456215"/>
        <dbReference type="ChEBI" id="CHEBI:456216"/>
        <dbReference type="EC" id="2.7.11.33"/>
    </reaction>
</comment>
<comment type="similarity">
    <text evidence="5">Belongs to the pyruvate, phosphate/water dikinase regulatory protein family. PSRP subfamily.</text>
</comment>
<keyword evidence="7" id="KW-1185">Reference proteome</keyword>
<evidence type="ECO:0000256" key="3">
    <source>
        <dbReference type="ARBA" id="ARBA00022741"/>
    </source>
</evidence>
<dbReference type="Proteomes" id="UP001465331">
    <property type="component" value="Unassembled WGS sequence"/>
</dbReference>
<evidence type="ECO:0000256" key="5">
    <source>
        <dbReference type="HAMAP-Rule" id="MF_01062"/>
    </source>
</evidence>
<comment type="catalytic activity">
    <reaction evidence="5">
        <text>[pyruvate, water dikinase]-phosphate + phosphate + H(+) = [pyruvate, water dikinase] + diphosphate</text>
        <dbReference type="Rhea" id="RHEA:48580"/>
        <dbReference type="Rhea" id="RHEA-COMP:11425"/>
        <dbReference type="Rhea" id="RHEA-COMP:11426"/>
        <dbReference type="ChEBI" id="CHEBI:15378"/>
        <dbReference type="ChEBI" id="CHEBI:33019"/>
        <dbReference type="ChEBI" id="CHEBI:43176"/>
        <dbReference type="ChEBI" id="CHEBI:43474"/>
        <dbReference type="ChEBI" id="CHEBI:68546"/>
        <dbReference type="EC" id="2.7.4.28"/>
    </reaction>
</comment>
<protein>
    <recommendedName>
        <fullName evidence="5">Putative phosphoenolpyruvate synthase regulatory protein</fullName>
        <shortName evidence="5">PEP synthase regulatory protein</shortName>
        <shortName evidence="5">PSRP</shortName>
        <ecNumber evidence="5">2.7.11.33</ecNumber>
        <ecNumber evidence="5">2.7.4.28</ecNumber>
    </recommendedName>
    <alternativeName>
        <fullName evidence="5">Pyruvate, water dikinase regulatory protein</fullName>
    </alternativeName>
</protein>
<keyword evidence="3 5" id="KW-0547">Nucleotide-binding</keyword>
<evidence type="ECO:0000313" key="6">
    <source>
        <dbReference type="EMBL" id="MES0873531.1"/>
    </source>
</evidence>
<dbReference type="PANTHER" id="PTHR31756">
    <property type="entry name" value="PYRUVATE, PHOSPHATE DIKINASE REGULATORY PROTEIN 1, CHLOROPLASTIC"/>
    <property type="match status" value="1"/>
</dbReference>
<feature type="binding site" evidence="5">
    <location>
        <begin position="154"/>
        <end position="161"/>
    </location>
    <ligand>
        <name>ADP</name>
        <dbReference type="ChEBI" id="CHEBI:456216"/>
    </ligand>
</feature>
<dbReference type="EC" id="2.7.4.28" evidence="5"/>
<gene>
    <name evidence="6" type="ORF">ABSH63_05885</name>
</gene>
<keyword evidence="2 5" id="KW-0808">Transferase</keyword>
<organism evidence="6 7">
    <name type="scientific">Sinimarinibacterium thermocellulolyticum</name>
    <dbReference type="NCBI Taxonomy" id="3170016"/>
    <lineage>
        <taxon>Bacteria</taxon>
        <taxon>Pseudomonadati</taxon>
        <taxon>Pseudomonadota</taxon>
        <taxon>Gammaproteobacteria</taxon>
        <taxon>Nevskiales</taxon>
        <taxon>Nevskiaceae</taxon>
        <taxon>Sinimarinibacterium</taxon>
    </lineage>
</organism>
<keyword evidence="1 5" id="KW-0723">Serine/threonine-protein kinase</keyword>
<keyword evidence="4 5" id="KW-0418">Kinase</keyword>
<dbReference type="RefSeq" id="WP_352888279.1">
    <property type="nucleotide sequence ID" value="NZ_JBEPIJ010000005.1"/>
</dbReference>
<evidence type="ECO:0000256" key="4">
    <source>
        <dbReference type="ARBA" id="ARBA00022777"/>
    </source>
</evidence>
<evidence type="ECO:0000256" key="2">
    <source>
        <dbReference type="ARBA" id="ARBA00022679"/>
    </source>
</evidence>
<name>A0ABV2A8H6_9GAMM</name>
<accession>A0ABV2A8H6</accession>
<dbReference type="Pfam" id="PF03618">
    <property type="entry name" value="Kinase-PPPase"/>
    <property type="match status" value="1"/>
</dbReference>
<dbReference type="NCBIfam" id="NF003742">
    <property type="entry name" value="PRK05339.1"/>
    <property type="match status" value="1"/>
</dbReference>
<comment type="function">
    <text evidence="5">Bifunctional serine/threonine kinase and phosphorylase involved in the regulation of the phosphoenolpyruvate synthase (PEPS) by catalyzing its phosphorylation/dephosphorylation.</text>
</comment>